<dbReference type="GO" id="GO:0016020">
    <property type="term" value="C:membrane"/>
    <property type="evidence" value="ECO:0007669"/>
    <property type="project" value="UniProtKB-SubCell"/>
</dbReference>
<dbReference type="GO" id="GO:0008511">
    <property type="term" value="F:sodium:potassium:chloride symporter activity"/>
    <property type="evidence" value="ECO:0007669"/>
    <property type="project" value="TreeGrafter"/>
</dbReference>
<evidence type="ECO:0000256" key="7">
    <source>
        <dbReference type="SAM" id="MobiDB-lite"/>
    </source>
</evidence>
<evidence type="ECO:0000256" key="2">
    <source>
        <dbReference type="ARBA" id="ARBA00010593"/>
    </source>
</evidence>
<comment type="caution">
    <text evidence="11">The sequence shown here is derived from an EMBL/GenBank/DDBJ whole genome shotgun (WGS) entry which is preliminary data.</text>
</comment>
<comment type="subcellular location">
    <subcellularLocation>
        <location evidence="1">Membrane</location>
        <topology evidence="1">Multi-pass membrane protein</topology>
    </subcellularLocation>
</comment>
<accession>A0AAV7Z6S4</accession>
<dbReference type="Pfam" id="PF00324">
    <property type="entry name" value="AA_permease"/>
    <property type="match status" value="1"/>
</dbReference>
<dbReference type="Gene3D" id="1.20.1740.10">
    <property type="entry name" value="Amino acid/polyamine transporter I"/>
    <property type="match status" value="1"/>
</dbReference>
<feature type="compositionally biased region" description="Polar residues" evidence="7">
    <location>
        <begin position="10"/>
        <end position="20"/>
    </location>
</feature>
<keyword evidence="5 8" id="KW-1133">Transmembrane helix</keyword>
<evidence type="ECO:0000313" key="12">
    <source>
        <dbReference type="Proteomes" id="UP001146793"/>
    </source>
</evidence>
<dbReference type="GO" id="GO:0055075">
    <property type="term" value="P:potassium ion homeostasis"/>
    <property type="evidence" value="ECO:0007669"/>
    <property type="project" value="TreeGrafter"/>
</dbReference>
<feature type="transmembrane region" description="Helical" evidence="8">
    <location>
        <begin position="369"/>
        <end position="388"/>
    </location>
</feature>
<evidence type="ECO:0000256" key="1">
    <source>
        <dbReference type="ARBA" id="ARBA00004141"/>
    </source>
</evidence>
<feature type="transmembrane region" description="Helical" evidence="8">
    <location>
        <begin position="408"/>
        <end position="429"/>
    </location>
</feature>
<evidence type="ECO:0000259" key="9">
    <source>
        <dbReference type="Pfam" id="PF00324"/>
    </source>
</evidence>
<feature type="transmembrane region" description="Helical" evidence="8">
    <location>
        <begin position="287"/>
        <end position="304"/>
    </location>
</feature>
<feature type="transmembrane region" description="Helical" evidence="8">
    <location>
        <begin position="491"/>
        <end position="514"/>
    </location>
</feature>
<feature type="domain" description="Amino acid permease/ SLC12A" evidence="9">
    <location>
        <begin position="142"/>
        <end position="602"/>
    </location>
</feature>
<keyword evidence="6 8" id="KW-0472">Membrane</keyword>
<dbReference type="InterPro" id="IPR018491">
    <property type="entry name" value="SLC12_C"/>
</dbReference>
<keyword evidence="4 8" id="KW-0812">Transmembrane</keyword>
<dbReference type="GO" id="GO:0055078">
    <property type="term" value="P:sodium ion homeostasis"/>
    <property type="evidence" value="ECO:0007669"/>
    <property type="project" value="TreeGrafter"/>
</dbReference>
<protein>
    <submittedName>
        <fullName evidence="11">Solute carrier family 12 cation cotransporter</fullName>
    </submittedName>
</protein>
<dbReference type="FunFam" id="1.20.1740.10:FF:000013">
    <property type="entry name" value="Solute carrier family 12 member"/>
    <property type="match status" value="1"/>
</dbReference>
<dbReference type="PANTHER" id="PTHR11827:SF103">
    <property type="entry name" value="SODIUM CHLORIDE COTRANSPORTER 69, ISOFORM E"/>
    <property type="match status" value="1"/>
</dbReference>
<evidence type="ECO:0000256" key="8">
    <source>
        <dbReference type="SAM" id="Phobius"/>
    </source>
</evidence>
<dbReference type="Pfam" id="PF03522">
    <property type="entry name" value="SLC12"/>
    <property type="match status" value="1"/>
</dbReference>
<keyword evidence="3" id="KW-0813">Transport</keyword>
<dbReference type="GO" id="GO:0006884">
    <property type="term" value="P:cell volume homeostasis"/>
    <property type="evidence" value="ECO:0007669"/>
    <property type="project" value="TreeGrafter"/>
</dbReference>
<evidence type="ECO:0000256" key="6">
    <source>
        <dbReference type="ARBA" id="ARBA00023136"/>
    </source>
</evidence>
<dbReference type="EMBL" id="JANTQA010000036">
    <property type="protein sequence ID" value="KAJ3436320.1"/>
    <property type="molecule type" value="Genomic_DNA"/>
</dbReference>
<gene>
    <name evidence="11" type="ORF">M0812_18377</name>
</gene>
<feature type="region of interest" description="Disordered" evidence="7">
    <location>
        <begin position="1"/>
        <end position="58"/>
    </location>
</feature>
<feature type="transmembrane region" description="Helical" evidence="8">
    <location>
        <begin position="260"/>
        <end position="280"/>
    </location>
</feature>
<dbReference type="AlphaFoldDB" id="A0AAV7Z6S4"/>
<name>A0AAV7Z6S4_9EUKA</name>
<sequence>MSSDFELERNNNVSSNSSYEKVNGENYRSLPSLTSSTTRTEFSDISFEENGNSTSKRKDVVESVLDNQDTLPLPTFYQTSKQNKKNVFNPDFFTNTFTKGDTAEINTDGGIRAKIAQEIQKEEQLNKEKDKNEGYQFGTFKGVVIRSILNIIGVIYFLRLGWIVGYSGIWLTSAIIVVSKIVTTITTLSLSAIATNGTIGSGGAYYLISRNLGPNFGGAIGIVFSIANAVSVTMYVFGIIETLIEILPWHFSDSVYIETIVYSWIITTIFLIIVISGLDWVVKIEGFLLLILAFSILTWFIGTFTSDEYSYSKNTFRDNMGPEYTSSITFFSQFSIFFPAVTGIMAGANISGDLKDAQKSIPSGTLQSIAYTSVIYIVSAWLLGASVYRDGDHGLKNDYLVQGRQNLHESFTLIGVFSATASSALAVFIGAPKVFQAVCNDKIFPSKINYFGKGSGEKNEPIRAYILTYVIAMVCVLFGDLNAIAPIITNFYLISYAMVNYACFSMSISSSIGWRPSFKYYSKWTALVGTILCVVAMFFIDYIASLITFFILGAIFKYLSLRDLDVNWGPAHDSQQYLTALKGVQKLSKLKVHTKTYRPQFLLLSQMDRLEEKQSTVKFISNDLKHGNGMFMVGQVIIGDKFDQEKNESTEKIKYENNKLLEGVSCFTQSAISNTYYEGVYDFLSLTGLGNLKPNVINLNFLEEWNSSRIVDSDEFVDIINLGIQQKFGVTVFRNMEKMDFSQKHLGTIDVYWLSDDGGLTLLLGYLLTRHKQWKNSNLRVFSHNIGSENQNVLEQDNTQNAVKEMLKGFRIDGEPKILEGLLEEPSQKRTEKWKSMNIKVGKYKARTKKFIKLSEVILENSKNADFVIISLTAPRNLDKLVYLSWLDILSQDLGPMVFVRGNGQTVLTFQA</sequence>
<dbReference type="PANTHER" id="PTHR11827">
    <property type="entry name" value="SOLUTE CARRIER FAMILY 12, CATION COTRANSPORTERS"/>
    <property type="match status" value="1"/>
</dbReference>
<dbReference type="GO" id="GO:1990573">
    <property type="term" value="P:potassium ion import across plasma membrane"/>
    <property type="evidence" value="ECO:0007669"/>
    <property type="project" value="TreeGrafter"/>
</dbReference>
<evidence type="ECO:0000313" key="11">
    <source>
        <dbReference type="EMBL" id="KAJ3436320.1"/>
    </source>
</evidence>
<feature type="compositionally biased region" description="Low complexity" evidence="7">
    <location>
        <begin position="28"/>
        <end position="40"/>
    </location>
</feature>
<feature type="transmembrane region" description="Helical" evidence="8">
    <location>
        <begin position="464"/>
        <end position="485"/>
    </location>
</feature>
<dbReference type="InterPro" id="IPR004841">
    <property type="entry name" value="AA-permease/SLC12A_dom"/>
</dbReference>
<dbReference type="InterPro" id="IPR004842">
    <property type="entry name" value="SLC12A_fam"/>
</dbReference>
<evidence type="ECO:0000256" key="3">
    <source>
        <dbReference type="ARBA" id="ARBA00022448"/>
    </source>
</evidence>
<dbReference type="Proteomes" id="UP001146793">
    <property type="component" value="Unassembled WGS sequence"/>
</dbReference>
<organism evidence="11 12">
    <name type="scientific">Anaeramoeba flamelloides</name>
    <dbReference type="NCBI Taxonomy" id="1746091"/>
    <lineage>
        <taxon>Eukaryota</taxon>
        <taxon>Metamonada</taxon>
        <taxon>Anaeramoebidae</taxon>
        <taxon>Anaeramoeba</taxon>
    </lineage>
</organism>
<comment type="similarity">
    <text evidence="2">Belongs to the SLC12A transporter family.</text>
</comment>
<feature type="transmembrane region" description="Helical" evidence="8">
    <location>
        <begin position="526"/>
        <end position="556"/>
    </location>
</feature>
<feature type="domain" description="SLC12A transporter C-terminal" evidence="10">
    <location>
        <begin position="744"/>
        <end position="910"/>
    </location>
</feature>
<proteinExistence type="inferred from homology"/>
<reference evidence="11" key="1">
    <citation type="submission" date="2022-08" db="EMBL/GenBank/DDBJ databases">
        <title>Novel sulphate-reducing endosymbionts in the free-living metamonad Anaeramoeba.</title>
        <authorList>
            <person name="Jerlstrom-Hultqvist J."/>
            <person name="Cepicka I."/>
            <person name="Gallot-Lavallee L."/>
            <person name="Salas-Leiva D."/>
            <person name="Curtis B.A."/>
            <person name="Zahonova K."/>
            <person name="Pipaliya S."/>
            <person name="Dacks J."/>
            <person name="Roger A.J."/>
        </authorList>
    </citation>
    <scope>NUCLEOTIDE SEQUENCE</scope>
    <source>
        <strain evidence="11">Busselton2</strain>
    </source>
</reference>
<dbReference type="GO" id="GO:0055064">
    <property type="term" value="P:chloride ion homeostasis"/>
    <property type="evidence" value="ECO:0007669"/>
    <property type="project" value="TreeGrafter"/>
</dbReference>
<feature type="transmembrane region" description="Helical" evidence="8">
    <location>
        <begin position="216"/>
        <end position="240"/>
    </location>
</feature>
<evidence type="ECO:0000256" key="5">
    <source>
        <dbReference type="ARBA" id="ARBA00022989"/>
    </source>
</evidence>
<evidence type="ECO:0000256" key="4">
    <source>
        <dbReference type="ARBA" id="ARBA00022692"/>
    </source>
</evidence>
<evidence type="ECO:0000259" key="10">
    <source>
        <dbReference type="Pfam" id="PF03522"/>
    </source>
</evidence>
<feature type="transmembrane region" description="Helical" evidence="8">
    <location>
        <begin position="324"/>
        <end position="348"/>
    </location>
</feature>